<dbReference type="SUPFAM" id="SSF48452">
    <property type="entry name" value="TPR-like"/>
    <property type="match status" value="1"/>
</dbReference>
<comment type="caution">
    <text evidence="1">The sequence shown here is derived from an EMBL/GenBank/DDBJ whole genome shotgun (WGS) entry which is preliminary data.</text>
</comment>
<sequence length="555" mass="62242">METVGHYCKEAHRFSKQEGPVAQRAVRARTKIPSALRSIHDSKKQEEALELVWRSAYYPYARSSTETAKLLCPIFCGELSEIATEFPHLAGKCFLYCGDLHRYLSSAGWITVLHYKKAFDGNPDWGQPLNQLGLLADPPGNIRLFFNALLAKQRTNFALENLHVALRKEQKSGLSKLSASILSSIVSNSSHHSLPRECKEFLTELRVSELNFEALLLLHNLTLGSLLDDQTIRELILMLSDCWQFFLNKVQAASADFLLAARQVVSLLEEQKRVVPRALKESLEKLGSALCDNANLIIEPLETACEEEDLDDSSLQTRLRWDDKVALKTAAHFLYDCVDAPEIPISFSTMFTINAGGPRQLSLEDLGKRMAKLKANLGDIEDRSWLPVYGVPDLSVFEGKCATLRQIMSQEMPNIVIPYSILSYIDRNKHKGYNYRNALRLILNGQRNSSLRVIGTDAPRGVTVDEEYLREEVVQTAMSLVPKNCDDSGNLITILTTNIDAYPQIKSEGDPIPCATSSSAPSSSCQKRLSPAVSIHEIEAFRERWNKELSWRSAV</sequence>
<dbReference type="EMBL" id="CATQJA010002653">
    <property type="protein sequence ID" value="CAJ0578257.1"/>
    <property type="molecule type" value="Genomic_DNA"/>
</dbReference>
<accession>A0AA36CZH8</accession>
<gene>
    <name evidence="1" type="ORF">MSPICULIGERA_LOCUS16516</name>
</gene>
<name>A0AA36CZH8_9BILA</name>
<feature type="non-terminal residue" evidence="1">
    <location>
        <position position="555"/>
    </location>
</feature>
<proteinExistence type="predicted"/>
<organism evidence="1 2">
    <name type="scientific">Mesorhabditis spiculigera</name>
    <dbReference type="NCBI Taxonomy" id="96644"/>
    <lineage>
        <taxon>Eukaryota</taxon>
        <taxon>Metazoa</taxon>
        <taxon>Ecdysozoa</taxon>
        <taxon>Nematoda</taxon>
        <taxon>Chromadorea</taxon>
        <taxon>Rhabditida</taxon>
        <taxon>Rhabditina</taxon>
        <taxon>Rhabditomorpha</taxon>
        <taxon>Rhabditoidea</taxon>
        <taxon>Rhabditidae</taxon>
        <taxon>Mesorhabditinae</taxon>
        <taxon>Mesorhabditis</taxon>
    </lineage>
</organism>
<dbReference type="InterPro" id="IPR011990">
    <property type="entry name" value="TPR-like_helical_dom_sf"/>
</dbReference>
<evidence type="ECO:0000313" key="2">
    <source>
        <dbReference type="Proteomes" id="UP001177023"/>
    </source>
</evidence>
<keyword evidence="2" id="KW-1185">Reference proteome</keyword>
<dbReference type="AlphaFoldDB" id="A0AA36CZH8"/>
<dbReference type="Gene3D" id="3.40.50.1010">
    <property type="entry name" value="5'-nuclease"/>
    <property type="match status" value="1"/>
</dbReference>
<reference evidence="1" key="1">
    <citation type="submission" date="2023-06" db="EMBL/GenBank/DDBJ databases">
        <authorList>
            <person name="Delattre M."/>
        </authorList>
    </citation>
    <scope>NUCLEOTIDE SEQUENCE</scope>
    <source>
        <strain evidence="1">AF72</strain>
    </source>
</reference>
<evidence type="ECO:0000313" key="1">
    <source>
        <dbReference type="EMBL" id="CAJ0578257.1"/>
    </source>
</evidence>
<dbReference type="Gene3D" id="1.25.40.10">
    <property type="entry name" value="Tetratricopeptide repeat domain"/>
    <property type="match status" value="1"/>
</dbReference>
<dbReference type="Proteomes" id="UP001177023">
    <property type="component" value="Unassembled WGS sequence"/>
</dbReference>
<protein>
    <submittedName>
        <fullName evidence="1">Uncharacterized protein</fullName>
    </submittedName>
</protein>